<evidence type="ECO:0000256" key="8">
    <source>
        <dbReference type="PROSITE-ProRule" id="PRU00169"/>
    </source>
</evidence>
<dbReference type="Gene3D" id="1.10.10.10">
    <property type="entry name" value="Winged helix-like DNA-binding domain superfamily/Winged helix DNA-binding domain"/>
    <property type="match status" value="1"/>
</dbReference>
<feature type="modified residue" description="4-aspartylphosphate" evidence="8">
    <location>
        <position position="51"/>
    </location>
</feature>
<evidence type="ECO:0000259" key="10">
    <source>
        <dbReference type="PROSITE" id="PS50110"/>
    </source>
</evidence>
<dbReference type="InterPro" id="IPR011006">
    <property type="entry name" value="CheY-like_superfamily"/>
</dbReference>
<gene>
    <name evidence="12" type="ORF">SAMN02982985_02250</name>
</gene>
<dbReference type="STRING" id="758825.SAMN02982985_02250"/>
<evidence type="ECO:0000256" key="9">
    <source>
        <dbReference type="PROSITE-ProRule" id="PRU01091"/>
    </source>
</evidence>
<evidence type="ECO:0000256" key="7">
    <source>
        <dbReference type="ARBA" id="ARBA00023163"/>
    </source>
</evidence>
<reference evidence="12 13" key="1">
    <citation type="submission" date="2016-10" db="EMBL/GenBank/DDBJ databases">
        <authorList>
            <person name="de Groot N.N."/>
        </authorList>
    </citation>
    <scope>NUCLEOTIDE SEQUENCE [LARGE SCALE GENOMIC DNA]</scope>
    <source>
        <strain evidence="12 13">ATCC 43154</strain>
    </source>
</reference>
<organism evidence="12 13">
    <name type="scientific">Rugamonas rubra</name>
    <dbReference type="NCBI Taxonomy" id="758825"/>
    <lineage>
        <taxon>Bacteria</taxon>
        <taxon>Pseudomonadati</taxon>
        <taxon>Pseudomonadota</taxon>
        <taxon>Betaproteobacteria</taxon>
        <taxon>Burkholderiales</taxon>
        <taxon>Oxalobacteraceae</taxon>
        <taxon>Telluria group</taxon>
        <taxon>Rugamonas</taxon>
    </lineage>
</organism>
<dbReference type="GO" id="GO:0032993">
    <property type="term" value="C:protein-DNA complex"/>
    <property type="evidence" value="ECO:0007669"/>
    <property type="project" value="TreeGrafter"/>
</dbReference>
<dbReference type="InterPro" id="IPR039420">
    <property type="entry name" value="WalR-like"/>
</dbReference>
<keyword evidence="6 9" id="KW-0238">DNA-binding</keyword>
<dbReference type="CDD" id="cd00383">
    <property type="entry name" value="trans_reg_C"/>
    <property type="match status" value="1"/>
</dbReference>
<dbReference type="Pfam" id="PF00486">
    <property type="entry name" value="Trans_reg_C"/>
    <property type="match status" value="1"/>
</dbReference>
<dbReference type="OrthoDB" id="6007214at2"/>
<keyword evidence="7" id="KW-0804">Transcription</keyword>
<dbReference type="GO" id="GO:0005829">
    <property type="term" value="C:cytosol"/>
    <property type="evidence" value="ECO:0007669"/>
    <property type="project" value="TreeGrafter"/>
</dbReference>
<evidence type="ECO:0000313" key="12">
    <source>
        <dbReference type="EMBL" id="SFL98339.1"/>
    </source>
</evidence>
<dbReference type="EMBL" id="FOTW01000010">
    <property type="protein sequence ID" value="SFL98339.1"/>
    <property type="molecule type" value="Genomic_DNA"/>
</dbReference>
<accession>A0A1I4M586</accession>
<dbReference type="InterPro" id="IPR016032">
    <property type="entry name" value="Sig_transdc_resp-reg_C-effctor"/>
</dbReference>
<dbReference type="RefSeq" id="WP_093387548.1">
    <property type="nucleotide sequence ID" value="NZ_FOTW01000010.1"/>
</dbReference>
<dbReference type="SMART" id="SM00862">
    <property type="entry name" value="Trans_reg_C"/>
    <property type="match status" value="1"/>
</dbReference>
<protein>
    <submittedName>
        <fullName evidence="12">DNA-binding response regulator, OmpR family, contains REC and winged-helix (WHTH) domain</fullName>
    </submittedName>
</protein>
<dbReference type="SUPFAM" id="SSF52172">
    <property type="entry name" value="CheY-like"/>
    <property type="match status" value="1"/>
</dbReference>
<dbReference type="SMART" id="SM00448">
    <property type="entry name" value="REC"/>
    <property type="match status" value="1"/>
</dbReference>
<evidence type="ECO:0000259" key="11">
    <source>
        <dbReference type="PROSITE" id="PS51755"/>
    </source>
</evidence>
<evidence type="ECO:0000256" key="6">
    <source>
        <dbReference type="ARBA" id="ARBA00023125"/>
    </source>
</evidence>
<evidence type="ECO:0000256" key="2">
    <source>
        <dbReference type="ARBA" id="ARBA00022490"/>
    </source>
</evidence>
<keyword evidence="3 8" id="KW-0597">Phosphoprotein</keyword>
<dbReference type="Gene3D" id="3.40.50.2300">
    <property type="match status" value="1"/>
</dbReference>
<dbReference type="InterPro" id="IPR001867">
    <property type="entry name" value="OmpR/PhoB-type_DNA-bd"/>
</dbReference>
<proteinExistence type="predicted"/>
<evidence type="ECO:0000256" key="5">
    <source>
        <dbReference type="ARBA" id="ARBA00023015"/>
    </source>
</evidence>
<dbReference type="GO" id="GO:0000156">
    <property type="term" value="F:phosphorelay response regulator activity"/>
    <property type="evidence" value="ECO:0007669"/>
    <property type="project" value="TreeGrafter"/>
</dbReference>
<keyword evidence="5" id="KW-0805">Transcription regulation</keyword>
<evidence type="ECO:0000256" key="3">
    <source>
        <dbReference type="ARBA" id="ARBA00022553"/>
    </source>
</evidence>
<dbReference type="Pfam" id="PF00072">
    <property type="entry name" value="Response_reg"/>
    <property type="match status" value="1"/>
</dbReference>
<dbReference type="PROSITE" id="PS51755">
    <property type="entry name" value="OMPR_PHOB"/>
    <property type="match status" value="1"/>
</dbReference>
<keyword evidence="2" id="KW-0963">Cytoplasm</keyword>
<dbReference type="PROSITE" id="PS50110">
    <property type="entry name" value="RESPONSE_REGULATORY"/>
    <property type="match status" value="1"/>
</dbReference>
<evidence type="ECO:0000313" key="13">
    <source>
        <dbReference type="Proteomes" id="UP000199470"/>
    </source>
</evidence>
<feature type="domain" description="OmpR/PhoB-type" evidence="11">
    <location>
        <begin position="126"/>
        <end position="225"/>
    </location>
</feature>
<keyword evidence="13" id="KW-1185">Reference proteome</keyword>
<dbReference type="GO" id="GO:0006355">
    <property type="term" value="P:regulation of DNA-templated transcription"/>
    <property type="evidence" value="ECO:0007669"/>
    <property type="project" value="InterPro"/>
</dbReference>
<dbReference type="SUPFAM" id="SSF46894">
    <property type="entry name" value="C-terminal effector domain of the bipartite response regulators"/>
    <property type="match status" value="1"/>
</dbReference>
<name>A0A1I4M586_9BURK</name>
<sequence length="227" mass="25145">MNIACHVHSEAQFEQLRLALARAGFACERFASDSLLLRAIHRRSFDFILVDLGDDGQADDSLFSWLACRAGENTPVLALSALRNADWVAELLNAGADDVLARPFEEVELVARIRAVLRRCGRRQARRAIELAGFQLDREAGSFCYQGAPIELTPREFTMAWLLFSSPGVYISRETLGSAIWGSGSEVAGRTIEQHVYKLRKKLSAALAGAVNIRTAYNQGYRLELAD</sequence>
<dbReference type="GO" id="GO:0000976">
    <property type="term" value="F:transcription cis-regulatory region binding"/>
    <property type="evidence" value="ECO:0007669"/>
    <property type="project" value="TreeGrafter"/>
</dbReference>
<dbReference type="Proteomes" id="UP000199470">
    <property type="component" value="Unassembled WGS sequence"/>
</dbReference>
<dbReference type="InterPro" id="IPR036388">
    <property type="entry name" value="WH-like_DNA-bd_sf"/>
</dbReference>
<dbReference type="InterPro" id="IPR001789">
    <property type="entry name" value="Sig_transdc_resp-reg_receiver"/>
</dbReference>
<evidence type="ECO:0000256" key="4">
    <source>
        <dbReference type="ARBA" id="ARBA00023012"/>
    </source>
</evidence>
<comment type="subcellular location">
    <subcellularLocation>
        <location evidence="1">Cytoplasm</location>
    </subcellularLocation>
</comment>
<dbReference type="AlphaFoldDB" id="A0A1I4M586"/>
<keyword evidence="4" id="KW-0902">Two-component regulatory system</keyword>
<feature type="domain" description="Response regulatory" evidence="10">
    <location>
        <begin position="2"/>
        <end position="117"/>
    </location>
</feature>
<evidence type="ECO:0000256" key="1">
    <source>
        <dbReference type="ARBA" id="ARBA00004496"/>
    </source>
</evidence>
<dbReference type="PANTHER" id="PTHR48111:SF35">
    <property type="entry name" value="TRANSCRIPTIONAL REGULATORY PROTEIN QSEB"/>
    <property type="match status" value="1"/>
</dbReference>
<feature type="DNA-binding region" description="OmpR/PhoB-type" evidence="9">
    <location>
        <begin position="126"/>
        <end position="225"/>
    </location>
</feature>
<dbReference type="PANTHER" id="PTHR48111">
    <property type="entry name" value="REGULATOR OF RPOS"/>
    <property type="match status" value="1"/>
</dbReference>